<dbReference type="Pfam" id="PF13527">
    <property type="entry name" value="Acetyltransf_9"/>
    <property type="match status" value="1"/>
</dbReference>
<name>A0A8J6PF79_9FIRM</name>
<dbReference type="PROSITE" id="PS51186">
    <property type="entry name" value="GNAT"/>
    <property type="match status" value="1"/>
</dbReference>
<dbReference type="Gene3D" id="3.40.630.30">
    <property type="match status" value="1"/>
</dbReference>
<evidence type="ECO:0000313" key="2">
    <source>
        <dbReference type="EMBL" id="MBC8611798.1"/>
    </source>
</evidence>
<comment type="caution">
    <text evidence="2">The sequence shown here is derived from an EMBL/GenBank/DDBJ whole genome shotgun (WGS) entry which is preliminary data.</text>
</comment>
<evidence type="ECO:0000259" key="1">
    <source>
        <dbReference type="PROSITE" id="PS51186"/>
    </source>
</evidence>
<dbReference type="RefSeq" id="WP_093989920.1">
    <property type="nucleotide sequence ID" value="NZ_FYDD01000004.1"/>
</dbReference>
<protein>
    <submittedName>
        <fullName evidence="2">GNAT family N-acetyltransferase</fullName>
    </submittedName>
</protein>
<dbReference type="CDD" id="cd04301">
    <property type="entry name" value="NAT_SF"/>
    <property type="match status" value="1"/>
</dbReference>
<dbReference type="AlphaFoldDB" id="A0A8J6PF79"/>
<dbReference type="PANTHER" id="PTHR37817:SF1">
    <property type="entry name" value="N-ACETYLTRANSFERASE EIS"/>
    <property type="match status" value="1"/>
</dbReference>
<dbReference type="InterPro" id="IPR016181">
    <property type="entry name" value="Acyl_CoA_acyltransferase"/>
</dbReference>
<feature type="domain" description="N-acetyltransferase" evidence="1">
    <location>
        <begin position="1"/>
        <end position="143"/>
    </location>
</feature>
<dbReference type="GO" id="GO:0034069">
    <property type="term" value="F:aminoglycoside N-acetyltransferase activity"/>
    <property type="evidence" value="ECO:0007669"/>
    <property type="project" value="TreeGrafter"/>
</dbReference>
<accession>A0A8J6PF79</accession>
<dbReference type="InterPro" id="IPR051554">
    <property type="entry name" value="Acetyltransferase_Eis"/>
</dbReference>
<dbReference type="PANTHER" id="PTHR37817">
    <property type="entry name" value="N-ACETYLTRANSFERASE EIS"/>
    <property type="match status" value="1"/>
</dbReference>
<sequence>MEFRQAKETDISGIRDLWKRCFGDEDDYLNFYIKEAYRPSRTWLCADGTLPISMMTLLPACVEDGESYYQGGYVYAVATLPEYRHQGLMSQLHERVEEACKKEGFSFLSLVPAELSLFSMYRKLGYEVCAQLYYDTVSKKDGKLFSAKTCFEPIRPEQFLDYRLSYLRRQGAFLRLQDDCWEYTEKELSAAGYSYLGIENKLGKGYLVYHINKIGHLRIREAGVPEDCLRAAIGDICRYFEAPEFFIKLPWGGFSGKENRRPFAMMKKLNATVPGQVYTNLMLDD</sequence>
<dbReference type="EMBL" id="JACRTL010000008">
    <property type="protein sequence ID" value="MBC8611798.1"/>
    <property type="molecule type" value="Genomic_DNA"/>
</dbReference>
<reference evidence="2" key="1">
    <citation type="submission" date="2020-08" db="EMBL/GenBank/DDBJ databases">
        <title>Genome public.</title>
        <authorList>
            <person name="Liu C."/>
            <person name="Sun Q."/>
        </authorList>
    </citation>
    <scope>NUCLEOTIDE SEQUENCE</scope>
    <source>
        <strain evidence="2">NSJ-15</strain>
    </source>
</reference>
<dbReference type="InterPro" id="IPR000182">
    <property type="entry name" value="GNAT_dom"/>
</dbReference>
<keyword evidence="3" id="KW-1185">Reference proteome</keyword>
<dbReference type="SUPFAM" id="SSF55729">
    <property type="entry name" value="Acyl-CoA N-acyltransferases (Nat)"/>
    <property type="match status" value="1"/>
</dbReference>
<dbReference type="GO" id="GO:0030649">
    <property type="term" value="P:aminoglycoside antibiotic catabolic process"/>
    <property type="evidence" value="ECO:0007669"/>
    <property type="project" value="TreeGrafter"/>
</dbReference>
<gene>
    <name evidence="2" type="ORF">H8702_11920</name>
</gene>
<dbReference type="OrthoDB" id="1986015at2"/>
<dbReference type="Proteomes" id="UP000632659">
    <property type="component" value="Unassembled WGS sequence"/>
</dbReference>
<organism evidence="2 3">
    <name type="scientific">Massiliimalia timonensis</name>
    <dbReference type="NCBI Taxonomy" id="1987501"/>
    <lineage>
        <taxon>Bacteria</taxon>
        <taxon>Bacillati</taxon>
        <taxon>Bacillota</taxon>
        <taxon>Clostridia</taxon>
        <taxon>Eubacteriales</taxon>
        <taxon>Oscillospiraceae</taxon>
        <taxon>Massiliimalia</taxon>
    </lineage>
</organism>
<evidence type="ECO:0000313" key="3">
    <source>
        <dbReference type="Proteomes" id="UP000632659"/>
    </source>
</evidence>
<proteinExistence type="predicted"/>